<keyword evidence="2" id="KW-1185">Reference proteome</keyword>
<evidence type="ECO:0008006" key="3">
    <source>
        <dbReference type="Google" id="ProtNLM"/>
    </source>
</evidence>
<dbReference type="AlphaFoldDB" id="A9H6P8"/>
<evidence type="ECO:0000313" key="1">
    <source>
        <dbReference type="EMBL" id="CAP57529.1"/>
    </source>
</evidence>
<proteinExistence type="predicted"/>
<gene>
    <name evidence="1" type="ordered locus">GDI3586</name>
</gene>
<evidence type="ECO:0000313" key="2">
    <source>
        <dbReference type="Proteomes" id="UP000001176"/>
    </source>
</evidence>
<sequence>MEIGRYFLQLAESARRLGISWHMGRDFDRLVEVNRRHQDTWEPLSPIYDPELSDINRDNVIYIEGQASGEPVVTLILRRYDWPTSTLQAEWESGRFAYRDPETQMDPNEKWVAEAPMASEINGRVVFAGGLWCHPSLRRKRLPILTVAMMRSISLAAWNPDFAIGMIEAGPLARTLLPLYGNPPVQPGMKILGAWRTFECLLSWETPDVLTNHVLKNLAAPNQPDQRYRADENILRAGAPR</sequence>
<dbReference type="Proteomes" id="UP000001176">
    <property type="component" value="Chromosome"/>
</dbReference>
<dbReference type="KEGG" id="gdi:GDI3586"/>
<organism evidence="1 2">
    <name type="scientific">Gluconacetobacter diazotrophicus (strain ATCC 49037 / DSM 5601 / CCUG 37298 / CIP 103539 / LMG 7603 / PAl5)</name>
    <dbReference type="NCBI Taxonomy" id="272568"/>
    <lineage>
        <taxon>Bacteria</taxon>
        <taxon>Pseudomonadati</taxon>
        <taxon>Pseudomonadota</taxon>
        <taxon>Alphaproteobacteria</taxon>
        <taxon>Acetobacterales</taxon>
        <taxon>Acetobacteraceae</taxon>
        <taxon>Gluconacetobacter</taxon>
    </lineage>
</organism>
<reference evidence="1 2" key="1">
    <citation type="journal article" date="2009" name="BMC Genomics">
        <title>Complete genome sequence of the sugarcane nitrogen-fixing endophyte Gluconacetobacter diazotrophicus Pal5.</title>
        <authorList>
            <person name="Bertalan M."/>
            <person name="Albano R."/>
            <person name="Padua V."/>
            <person name="Rouws L."/>
            <person name="Rojas C."/>
            <person name="Hemerly A."/>
            <person name="Teixeira K."/>
            <person name="Schwab S."/>
            <person name="Araujo J."/>
            <person name="Oliveira A."/>
            <person name="Franca L."/>
            <person name="Magalhaes V."/>
            <person name="Alqueres S."/>
            <person name="Cardoso A."/>
            <person name="Almeida W."/>
            <person name="Loureiro M.M."/>
            <person name="Nogueira E."/>
            <person name="Cidade D."/>
            <person name="Oliveira D."/>
            <person name="Simao T."/>
            <person name="Macedo J."/>
            <person name="Valadao A."/>
            <person name="Dreschsel M."/>
            <person name="Freitas F."/>
            <person name="Vidal M."/>
            <person name="Guedes H."/>
            <person name="Rodrigues E."/>
            <person name="Meneses C."/>
            <person name="Brioso P."/>
            <person name="Pozzer L."/>
            <person name="Figueiredo D."/>
            <person name="Montano H."/>
            <person name="Junior J."/>
            <person name="Filho G."/>
            <person name="Flores V."/>
            <person name="Ferreira B."/>
            <person name="Branco A."/>
            <person name="Gonzalez P."/>
            <person name="Guillobel H."/>
            <person name="Lemos M."/>
            <person name="Seibel L."/>
            <person name="Macedo J."/>
            <person name="Alves-Ferreira M."/>
            <person name="Sachetto-Martins G."/>
            <person name="Coelho A."/>
            <person name="Santos E."/>
            <person name="Amaral G."/>
            <person name="Neves A."/>
            <person name="Pacheco A.B."/>
            <person name="Carvalho D."/>
            <person name="Lery L."/>
            <person name="Bisch P."/>
            <person name="Rossle S.C."/>
            <person name="Urmenyi T."/>
            <person name="Kruger W.V."/>
            <person name="Martins O."/>
            <person name="Baldani J.I."/>
            <person name="Ferreira P.C."/>
        </authorList>
    </citation>
    <scope>NUCLEOTIDE SEQUENCE [LARGE SCALE GENOMIC DNA]</scope>
    <source>
        <strain evidence="2">ATCC 49037 / DSM 5601 / CCUG 37298 / CIP 103539 / LMG 7603 / PAl5</strain>
    </source>
</reference>
<protein>
    <recommendedName>
        <fullName evidence="3">GNAT family N-acetyltransferase</fullName>
    </recommendedName>
</protein>
<accession>A9H6P8</accession>
<name>A9H6P8_GLUDA</name>
<dbReference type="EMBL" id="AM889285">
    <property type="protein sequence ID" value="CAP57529.1"/>
    <property type="molecule type" value="Genomic_DNA"/>
</dbReference>